<dbReference type="PANTHER" id="PTHR15107:SF0">
    <property type="entry name" value="DNA ENDONUCLEASE ACTIVATOR CTP1 C-TERMINAL DOMAIN-CONTAINING PROTEIN"/>
    <property type="match status" value="1"/>
</dbReference>
<feature type="region of interest" description="Disordered" evidence="5">
    <location>
        <begin position="487"/>
        <end position="526"/>
    </location>
</feature>
<feature type="region of interest" description="Disordered" evidence="5">
    <location>
        <begin position="344"/>
        <end position="454"/>
    </location>
</feature>
<dbReference type="OrthoDB" id="5801062at2759"/>
<gene>
    <name evidence="7" type="ORF">BDZ94DRAFT_1270691</name>
</gene>
<dbReference type="GO" id="GO:0003684">
    <property type="term" value="F:damaged DNA binding"/>
    <property type="evidence" value="ECO:0007669"/>
    <property type="project" value="TreeGrafter"/>
</dbReference>
<evidence type="ECO:0000256" key="2">
    <source>
        <dbReference type="ARBA" id="ARBA00022763"/>
    </source>
</evidence>
<reference evidence="7" key="1">
    <citation type="submission" date="2020-11" db="EMBL/GenBank/DDBJ databases">
        <authorList>
            <consortium name="DOE Joint Genome Institute"/>
            <person name="Ahrendt S."/>
            <person name="Riley R."/>
            <person name="Andreopoulos W."/>
            <person name="Labutti K."/>
            <person name="Pangilinan J."/>
            <person name="Ruiz-Duenas F.J."/>
            <person name="Barrasa J.M."/>
            <person name="Sanchez-Garcia M."/>
            <person name="Camarero S."/>
            <person name="Miyauchi S."/>
            <person name="Serrano A."/>
            <person name="Linde D."/>
            <person name="Babiker R."/>
            <person name="Drula E."/>
            <person name="Ayuso-Fernandez I."/>
            <person name="Pacheco R."/>
            <person name="Padilla G."/>
            <person name="Ferreira P."/>
            <person name="Barriuso J."/>
            <person name="Kellner H."/>
            <person name="Castanera R."/>
            <person name="Alfaro M."/>
            <person name="Ramirez L."/>
            <person name="Pisabarro A.G."/>
            <person name="Kuo A."/>
            <person name="Tritt A."/>
            <person name="Lipzen A."/>
            <person name="He G."/>
            <person name="Yan M."/>
            <person name="Ng V."/>
            <person name="Cullen D."/>
            <person name="Martin F."/>
            <person name="Rosso M.-N."/>
            <person name="Henrissat B."/>
            <person name="Hibbett D."/>
            <person name="Martinez A.T."/>
            <person name="Grigoriev I.V."/>
        </authorList>
    </citation>
    <scope>NUCLEOTIDE SEQUENCE</scope>
    <source>
        <strain evidence="7">CBS 247.69</strain>
    </source>
</reference>
<evidence type="ECO:0000256" key="4">
    <source>
        <dbReference type="SAM" id="Coils"/>
    </source>
</evidence>
<evidence type="ECO:0000256" key="5">
    <source>
        <dbReference type="SAM" id="MobiDB-lite"/>
    </source>
</evidence>
<dbReference type="Pfam" id="PF08573">
    <property type="entry name" value="SAE2"/>
    <property type="match status" value="1"/>
</dbReference>
<feature type="compositionally biased region" description="Polar residues" evidence="5">
    <location>
        <begin position="251"/>
        <end position="263"/>
    </location>
</feature>
<keyword evidence="7" id="KW-0378">Hydrolase</keyword>
<evidence type="ECO:0000256" key="1">
    <source>
        <dbReference type="ARBA" id="ARBA00004123"/>
    </source>
</evidence>
<comment type="caution">
    <text evidence="7">The sequence shown here is derived from an EMBL/GenBank/DDBJ whole genome shotgun (WGS) entry which is preliminary data.</text>
</comment>
<accession>A0A9P5XZB3</accession>
<keyword evidence="2" id="KW-0227">DNA damage</keyword>
<dbReference type="PANTHER" id="PTHR15107">
    <property type="entry name" value="RETINOBLASTOMA BINDING PROTEIN 8"/>
    <property type="match status" value="1"/>
</dbReference>
<feature type="compositionally biased region" description="Low complexity" evidence="5">
    <location>
        <begin position="268"/>
        <end position="280"/>
    </location>
</feature>
<organism evidence="7 8">
    <name type="scientific">Collybia nuda</name>
    <dbReference type="NCBI Taxonomy" id="64659"/>
    <lineage>
        <taxon>Eukaryota</taxon>
        <taxon>Fungi</taxon>
        <taxon>Dikarya</taxon>
        <taxon>Basidiomycota</taxon>
        <taxon>Agaricomycotina</taxon>
        <taxon>Agaricomycetes</taxon>
        <taxon>Agaricomycetidae</taxon>
        <taxon>Agaricales</taxon>
        <taxon>Tricholomatineae</taxon>
        <taxon>Clitocybaceae</taxon>
        <taxon>Collybia</taxon>
    </lineage>
</organism>
<feature type="compositionally biased region" description="Polar residues" evidence="5">
    <location>
        <begin position="407"/>
        <end position="438"/>
    </location>
</feature>
<feature type="region of interest" description="Disordered" evidence="5">
    <location>
        <begin position="250"/>
        <end position="294"/>
    </location>
</feature>
<keyword evidence="8" id="KW-1185">Reference proteome</keyword>
<name>A0A9P5XZB3_9AGAR</name>
<evidence type="ECO:0000313" key="7">
    <source>
        <dbReference type="EMBL" id="KAF9458420.1"/>
    </source>
</evidence>
<dbReference type="InterPro" id="IPR033316">
    <property type="entry name" value="RBBP8-like"/>
</dbReference>
<feature type="compositionally biased region" description="Polar residues" evidence="5">
    <location>
        <begin position="345"/>
        <end position="355"/>
    </location>
</feature>
<feature type="coiled-coil region" evidence="4">
    <location>
        <begin position="91"/>
        <end position="171"/>
    </location>
</feature>
<sequence>MESTKASYSSVHLRERDKILEEKHKKDLAIVERKIDKLKWSNNDVLKQLFEMQTRANRLAQNLGFYDIYEAQVYVDNADYEMPYKECFESISVLKGELSAEKRENEQLQERLRLAEEERDQLKAAAATTNHKQKAALAKYKSLSETLSDQVEQLQLRYDALVEVKERAAARYKLDYNKWKKVRDWMFSEKADDAGKKLPEKERKQHELTQVKKKKELLLELGLESVLPEATGDEPSDPPLIPIMDCESNKENQATPTASGTKQRLTEPPSLVSHPLPLSPTMVEPAKKSSTPASTALQNLQANKGSYPAPSCSPSIFFDAPATSTRTPLMFRPVLHVAPPIKQEAGSSPILSSNRPLKRQHLDGHAASSDTEDDSQAVGLFPAPTAGFKAPEPPSTIRRRFPVPAGSSDTEAESQSQAFFNSTPSGAPTRPKQPSTVPAPSKKAIPQPNILRRSDVGVVSRDAETLQPLKMRRLSDNGFLEQALSSTTHGHTVQTAAQLTSRSMGKRKAVEPPASTPKAPTTGQARINDYSAFKGRGRYAKDSGSANRSINATYVIDPSRNGGLDFQYEEVVRKKDDRKKMDAGDCECCREYYEAVGPLPNRLHAPLWRSPVNSPTKPCPQHQHDHASGSRNVASENRHSEIGSHKQAISRHRHHWARASTPPGYWNIGFPDTQEAENINEQAREMHTRKRAEVEDAVKRGDSRYKKR</sequence>
<dbReference type="AlphaFoldDB" id="A0A9P5XZB3"/>
<dbReference type="GO" id="GO:0004519">
    <property type="term" value="F:endonuclease activity"/>
    <property type="evidence" value="ECO:0007669"/>
    <property type="project" value="UniProtKB-KW"/>
</dbReference>
<evidence type="ECO:0000256" key="3">
    <source>
        <dbReference type="ARBA" id="ARBA00023242"/>
    </source>
</evidence>
<evidence type="ECO:0000259" key="6">
    <source>
        <dbReference type="Pfam" id="PF08573"/>
    </source>
</evidence>
<feature type="compositionally biased region" description="Basic residues" evidence="5">
    <location>
        <begin position="648"/>
        <end position="657"/>
    </location>
</feature>
<dbReference type="GO" id="GO:0010792">
    <property type="term" value="P:DNA double-strand break processing involved in repair via single-strand annealing"/>
    <property type="evidence" value="ECO:0007669"/>
    <property type="project" value="TreeGrafter"/>
</dbReference>
<keyword evidence="4" id="KW-0175">Coiled coil</keyword>
<dbReference type="EMBL" id="MU150341">
    <property type="protein sequence ID" value="KAF9458420.1"/>
    <property type="molecule type" value="Genomic_DNA"/>
</dbReference>
<comment type="subcellular location">
    <subcellularLocation>
        <location evidence="1">Nucleus</location>
    </subcellularLocation>
</comment>
<keyword evidence="7" id="KW-0255">Endonuclease</keyword>
<proteinExistence type="predicted"/>
<feature type="domain" description="DNA endonuclease activator Ctp1 C-terminal" evidence="6">
    <location>
        <begin position="567"/>
        <end position="675"/>
    </location>
</feature>
<keyword evidence="7" id="KW-0540">Nuclease</keyword>
<protein>
    <submittedName>
        <fullName evidence="7">DNA repair protein endonuclease SAE2/CtIP C-terminus-domain-containing protein</fullName>
    </submittedName>
</protein>
<feature type="compositionally biased region" description="Polar residues" evidence="5">
    <location>
        <begin position="487"/>
        <end position="503"/>
    </location>
</feature>
<evidence type="ECO:0000313" key="8">
    <source>
        <dbReference type="Proteomes" id="UP000807353"/>
    </source>
</evidence>
<dbReference type="Proteomes" id="UP000807353">
    <property type="component" value="Unassembled WGS sequence"/>
</dbReference>
<dbReference type="InterPro" id="IPR013882">
    <property type="entry name" value="Ctp1_C"/>
</dbReference>
<feature type="compositionally biased region" description="Basic and acidic residues" evidence="5">
    <location>
        <begin position="682"/>
        <end position="708"/>
    </location>
</feature>
<keyword evidence="3" id="KW-0539">Nucleus</keyword>
<feature type="region of interest" description="Disordered" evidence="5">
    <location>
        <begin position="612"/>
        <end position="708"/>
    </location>
</feature>
<dbReference type="GO" id="GO:0005634">
    <property type="term" value="C:nucleus"/>
    <property type="evidence" value="ECO:0007669"/>
    <property type="project" value="UniProtKB-SubCell"/>
</dbReference>